<dbReference type="PRINTS" id="PR00038">
    <property type="entry name" value="HTHLUXR"/>
</dbReference>
<dbReference type="InterPro" id="IPR039420">
    <property type="entry name" value="WalR-like"/>
</dbReference>
<evidence type="ECO:0000256" key="1">
    <source>
        <dbReference type="ARBA" id="ARBA00023125"/>
    </source>
</evidence>
<evidence type="ECO:0000313" key="3">
    <source>
        <dbReference type="EMBL" id="MDO6452632.1"/>
    </source>
</evidence>
<keyword evidence="1" id="KW-0238">DNA-binding</keyword>
<dbReference type="InterPro" id="IPR000792">
    <property type="entry name" value="Tscrpt_reg_LuxR_C"/>
</dbReference>
<evidence type="ECO:0000259" key="2">
    <source>
        <dbReference type="PROSITE" id="PS50043"/>
    </source>
</evidence>
<dbReference type="AlphaFoldDB" id="A0AAW7XHS3"/>
<dbReference type="PANTHER" id="PTHR43214">
    <property type="entry name" value="TWO-COMPONENT RESPONSE REGULATOR"/>
    <property type="match status" value="1"/>
</dbReference>
<dbReference type="PROSITE" id="PS50043">
    <property type="entry name" value="HTH_LUXR_2"/>
    <property type="match status" value="1"/>
</dbReference>
<accession>A0AAW7XHS3</accession>
<gene>
    <name evidence="3" type="ORF">Q4490_03555</name>
</gene>
<protein>
    <submittedName>
        <fullName evidence="3">Response regulator transcription factor</fullName>
    </submittedName>
</protein>
<dbReference type="RefSeq" id="WP_075172754.1">
    <property type="nucleotide sequence ID" value="NZ_CAXPFL010000006.1"/>
</dbReference>
<dbReference type="SMART" id="SM00421">
    <property type="entry name" value="HTH_LUXR"/>
    <property type="match status" value="1"/>
</dbReference>
<dbReference type="Pfam" id="PF00196">
    <property type="entry name" value="GerE"/>
    <property type="match status" value="1"/>
</dbReference>
<comment type="caution">
    <text evidence="3">The sequence shown here is derived from an EMBL/GenBank/DDBJ whole genome shotgun (WGS) entry which is preliminary data.</text>
</comment>
<dbReference type="PROSITE" id="PS00622">
    <property type="entry name" value="HTH_LUXR_1"/>
    <property type="match status" value="1"/>
</dbReference>
<dbReference type="EMBL" id="JAUOPG010000002">
    <property type="protein sequence ID" value="MDO6452632.1"/>
    <property type="molecule type" value="Genomic_DNA"/>
</dbReference>
<sequence>MKLFIVSDNAKVIARWTLIAGNTQHTCEKLSLDLSHVNADKLEGIGLLHLASLTAGEVGHYLNVYSRIKWIAFSDVPSDSEGLKCLEAGCRGYINTYTTESLCEELFDVVARNDIWAGPSITKLLLNQYLSDRPGLKNEGAALNDVYNRLTRREEMVMRAVLTGAANKEIARDLSITERTVKAHVASILRKTQSKDRVSLIVKFSNRVA</sequence>
<feature type="domain" description="HTH luxR-type" evidence="2">
    <location>
        <begin position="143"/>
        <end position="208"/>
    </location>
</feature>
<dbReference type="InterPro" id="IPR016032">
    <property type="entry name" value="Sig_transdc_resp-reg_C-effctor"/>
</dbReference>
<dbReference type="GO" id="GO:0006355">
    <property type="term" value="P:regulation of DNA-templated transcription"/>
    <property type="evidence" value="ECO:0007669"/>
    <property type="project" value="InterPro"/>
</dbReference>
<proteinExistence type="predicted"/>
<reference evidence="3" key="1">
    <citation type="submission" date="2023-07" db="EMBL/GenBank/DDBJ databases">
        <title>Genome content predicts the carbon catabolic preferences of heterotrophic bacteria.</title>
        <authorList>
            <person name="Gralka M."/>
        </authorList>
    </citation>
    <scope>NUCLEOTIDE SEQUENCE</scope>
    <source>
        <strain evidence="3">I2M16</strain>
    </source>
</reference>
<dbReference type="Gene3D" id="3.40.50.2300">
    <property type="match status" value="1"/>
</dbReference>
<dbReference type="GO" id="GO:0003677">
    <property type="term" value="F:DNA binding"/>
    <property type="evidence" value="ECO:0007669"/>
    <property type="project" value="UniProtKB-KW"/>
</dbReference>
<name>A0AAW7XHS3_9GAMM</name>
<dbReference type="CDD" id="cd06170">
    <property type="entry name" value="LuxR_C_like"/>
    <property type="match status" value="1"/>
</dbReference>
<organism evidence="3 4">
    <name type="scientific">Neptunomonas phycophila</name>
    <dbReference type="NCBI Taxonomy" id="1572645"/>
    <lineage>
        <taxon>Bacteria</taxon>
        <taxon>Pseudomonadati</taxon>
        <taxon>Pseudomonadota</taxon>
        <taxon>Gammaproteobacteria</taxon>
        <taxon>Oceanospirillales</taxon>
        <taxon>Oceanospirillaceae</taxon>
        <taxon>Neptunomonas</taxon>
    </lineage>
</organism>
<evidence type="ECO:0000313" key="4">
    <source>
        <dbReference type="Proteomes" id="UP001169862"/>
    </source>
</evidence>
<dbReference type="Proteomes" id="UP001169862">
    <property type="component" value="Unassembled WGS sequence"/>
</dbReference>
<dbReference type="SUPFAM" id="SSF46894">
    <property type="entry name" value="C-terminal effector domain of the bipartite response regulators"/>
    <property type="match status" value="1"/>
</dbReference>
<dbReference type="PANTHER" id="PTHR43214:SF38">
    <property type="entry name" value="NITRATE_NITRITE RESPONSE REGULATOR PROTEIN NARL"/>
    <property type="match status" value="1"/>
</dbReference>